<evidence type="ECO:0000256" key="3">
    <source>
        <dbReference type="ARBA" id="ARBA00022989"/>
    </source>
</evidence>
<keyword evidence="3" id="KW-1133">Transmembrane helix</keyword>
<dbReference type="GO" id="GO:0016020">
    <property type="term" value="C:membrane"/>
    <property type="evidence" value="ECO:0007669"/>
    <property type="project" value="UniProtKB-SubCell"/>
</dbReference>
<dbReference type="Pfam" id="PF03124">
    <property type="entry name" value="EXS"/>
    <property type="match status" value="1"/>
</dbReference>
<evidence type="ECO:0000256" key="2">
    <source>
        <dbReference type="ARBA" id="ARBA00022692"/>
    </source>
</evidence>
<gene>
    <name evidence="5" type="ORF">BD310DRAFT_617263</name>
</gene>
<comment type="subcellular location">
    <subcellularLocation>
        <location evidence="1">Membrane</location>
        <topology evidence="1">Multi-pass membrane protein</topology>
    </subcellularLocation>
</comment>
<protein>
    <submittedName>
        <fullName evidence="5">EXS-domain-containing protein</fullName>
    </submittedName>
</protein>
<dbReference type="AlphaFoldDB" id="A0A4Q9P3F1"/>
<organism evidence="5 6">
    <name type="scientific">Dichomitus squalens</name>
    <dbReference type="NCBI Taxonomy" id="114155"/>
    <lineage>
        <taxon>Eukaryota</taxon>
        <taxon>Fungi</taxon>
        <taxon>Dikarya</taxon>
        <taxon>Basidiomycota</taxon>
        <taxon>Agaricomycotina</taxon>
        <taxon>Agaricomycetes</taxon>
        <taxon>Polyporales</taxon>
        <taxon>Polyporaceae</taxon>
        <taxon>Dichomitus</taxon>
    </lineage>
</organism>
<dbReference type="PROSITE" id="PS51380">
    <property type="entry name" value="EXS"/>
    <property type="match status" value="1"/>
</dbReference>
<keyword evidence="6" id="KW-1185">Reference proteome</keyword>
<dbReference type="PANTHER" id="PTHR10783">
    <property type="entry name" value="XENOTROPIC AND POLYTROPIC RETROVIRUS RECEPTOR 1-RELATED"/>
    <property type="match status" value="1"/>
</dbReference>
<reference evidence="5 6" key="1">
    <citation type="submission" date="2019-01" db="EMBL/GenBank/DDBJ databases">
        <title>Draft genome sequences of three monokaryotic isolates of the white-rot basidiomycete fungus Dichomitus squalens.</title>
        <authorList>
            <consortium name="DOE Joint Genome Institute"/>
            <person name="Lopez S.C."/>
            <person name="Andreopoulos B."/>
            <person name="Pangilinan J."/>
            <person name="Lipzen A."/>
            <person name="Riley R."/>
            <person name="Ahrendt S."/>
            <person name="Ng V."/>
            <person name="Barry K."/>
            <person name="Daum C."/>
            <person name="Grigoriev I.V."/>
            <person name="Hilden K.S."/>
            <person name="Makela M.R."/>
            <person name="de Vries R.P."/>
        </authorList>
    </citation>
    <scope>NUCLEOTIDE SEQUENCE [LARGE SCALE GENOMIC DNA]</scope>
    <source>
        <strain evidence="5 6">CBS 464.89</strain>
    </source>
</reference>
<dbReference type="STRING" id="114155.A0A4Q9P3F1"/>
<keyword evidence="2" id="KW-0812">Transmembrane</keyword>
<keyword evidence="4" id="KW-0472">Membrane</keyword>
<dbReference type="GO" id="GO:0005737">
    <property type="term" value="C:cytoplasm"/>
    <property type="evidence" value="ECO:0007669"/>
    <property type="project" value="TreeGrafter"/>
</dbReference>
<dbReference type="InterPro" id="IPR004342">
    <property type="entry name" value="EXS_C"/>
</dbReference>
<dbReference type="PANTHER" id="PTHR10783:SF46">
    <property type="entry name" value="PROTEIN ERD1 HOMOLOG 2"/>
    <property type="match status" value="1"/>
</dbReference>
<name>A0A4Q9P3F1_9APHY</name>
<evidence type="ECO:0000256" key="1">
    <source>
        <dbReference type="ARBA" id="ARBA00004141"/>
    </source>
</evidence>
<dbReference type="Proteomes" id="UP000292082">
    <property type="component" value="Unassembled WGS sequence"/>
</dbReference>
<proteinExistence type="predicted"/>
<evidence type="ECO:0000313" key="5">
    <source>
        <dbReference type="EMBL" id="TBU56410.1"/>
    </source>
</evidence>
<sequence length="511" mass="57986">MKSDFLDELFFSAAFPLPFRVLCLAGLGILGWATNLHGLHLCNIDAAGALDLNNYDGYRLTSPLPTDRRKSGLKEVRQSSQTYRPVYRVFVAYSAWSLFCWLLFRYATKGDIARVDEWKFVPAVAALCLLTVLVCPFPIFYKQERDKFLAAIHRCAFPSPHRVYFSDVVFADIITSFAKVLGDLWLSLCMLLPSGSLLSHPAYDSLTRWILPVIMSIPYAIRLRQCLVEYNSPNNESRRPLFNALKYASSFPVIFLSAAQRIVVSDITALKGEAAAREPWHGEHQLFRLWLLAAAINSLYSFWWDVTNDWGLDLLVPKHNAGTARLTDPPRPLLLPRLHSRSALLKHPADDDVPDDIPHAIAHQERRPHPYGLRQTLLFPLAMYPFAIMVDLVLRLTWSAKLSTHLHAYSEGDLIIFWIELAEVVRRWIWVFLRVEWEIVKEARELDATRSPPSAGRLSAGVDVDVDARGGGSRIAMDRVDPMHSIREPIFEHDDFEMIPSDVSGHNSEAG</sequence>
<accession>A0A4Q9P3F1</accession>
<evidence type="ECO:0000313" key="6">
    <source>
        <dbReference type="Proteomes" id="UP000292082"/>
    </source>
</evidence>
<evidence type="ECO:0000256" key="4">
    <source>
        <dbReference type="ARBA" id="ARBA00023136"/>
    </source>
</evidence>
<dbReference type="EMBL" id="ML145152">
    <property type="protein sequence ID" value="TBU56410.1"/>
    <property type="molecule type" value="Genomic_DNA"/>
</dbReference>